<dbReference type="InterPro" id="IPR007263">
    <property type="entry name" value="DCC1-like"/>
</dbReference>
<proteinExistence type="predicted"/>
<gene>
    <name evidence="2" type="ORF">ACFQS1_29285</name>
</gene>
<name>A0ABW2HZ84_9ACTN</name>
<dbReference type="Pfam" id="PF04134">
    <property type="entry name" value="DCC1-like"/>
    <property type="match status" value="1"/>
</dbReference>
<reference evidence="3" key="1">
    <citation type="journal article" date="2019" name="Int. J. Syst. Evol. Microbiol.">
        <title>The Global Catalogue of Microorganisms (GCM) 10K type strain sequencing project: providing services to taxonomists for standard genome sequencing and annotation.</title>
        <authorList>
            <consortium name="The Broad Institute Genomics Platform"/>
            <consortium name="The Broad Institute Genome Sequencing Center for Infectious Disease"/>
            <person name="Wu L."/>
            <person name="Ma J."/>
        </authorList>
    </citation>
    <scope>NUCLEOTIDE SEQUENCE [LARGE SCALE GENOMIC DNA]</scope>
    <source>
        <strain evidence="3">XZYJT-10</strain>
    </source>
</reference>
<dbReference type="EMBL" id="JBHTBJ010000029">
    <property type="protein sequence ID" value="MFC7278101.1"/>
    <property type="molecule type" value="Genomic_DNA"/>
</dbReference>
<dbReference type="RefSeq" id="WP_378974568.1">
    <property type="nucleotide sequence ID" value="NZ_JBHTBJ010000029.1"/>
</dbReference>
<evidence type="ECO:0000313" key="3">
    <source>
        <dbReference type="Proteomes" id="UP001596548"/>
    </source>
</evidence>
<protein>
    <submittedName>
        <fullName evidence="2">Thiol-disulfide oxidoreductase DCC family protein</fullName>
    </submittedName>
</protein>
<evidence type="ECO:0000256" key="1">
    <source>
        <dbReference type="SAM" id="MobiDB-lite"/>
    </source>
</evidence>
<feature type="region of interest" description="Disordered" evidence="1">
    <location>
        <begin position="123"/>
        <end position="194"/>
    </location>
</feature>
<organism evidence="2 3">
    <name type="scientific">Paractinoplanes rhizophilus</name>
    <dbReference type="NCBI Taxonomy" id="1416877"/>
    <lineage>
        <taxon>Bacteria</taxon>
        <taxon>Bacillati</taxon>
        <taxon>Actinomycetota</taxon>
        <taxon>Actinomycetes</taxon>
        <taxon>Micromonosporales</taxon>
        <taxon>Micromonosporaceae</taxon>
        <taxon>Paractinoplanes</taxon>
    </lineage>
</organism>
<accession>A0ABW2HZ84</accession>
<dbReference type="Proteomes" id="UP001596548">
    <property type="component" value="Unassembled WGS sequence"/>
</dbReference>
<evidence type="ECO:0000313" key="2">
    <source>
        <dbReference type="EMBL" id="MFC7278101.1"/>
    </source>
</evidence>
<comment type="caution">
    <text evidence="2">The sequence shown here is derived from an EMBL/GenBank/DDBJ whole genome shotgun (WGS) entry which is preliminary data.</text>
</comment>
<feature type="compositionally biased region" description="Low complexity" evidence="1">
    <location>
        <begin position="123"/>
        <end position="132"/>
    </location>
</feature>
<sequence length="194" mass="19711">MPPRDTSSGAAAVASFTVLFDARCPLCRAARRWLAARAQLVPLSFAPAGSAEARALFPGLDHAATLRDLTVIADDGTYYMGDGAWLACLWALADYRAMALRLSTPRMLPAARRFIAAASAVREAVRSPEPTGTDGGAGPGPVGAGGAAGPVGAGGVAGPGTVEGSSESMRGVRPPVPTGAGDDDYGDQCDDRCH</sequence>
<feature type="compositionally biased region" description="Gly residues" evidence="1">
    <location>
        <begin position="133"/>
        <end position="158"/>
    </location>
</feature>
<keyword evidence="3" id="KW-1185">Reference proteome</keyword>